<accession>A0A4Y7U294</accession>
<feature type="region of interest" description="Disordered" evidence="1">
    <location>
        <begin position="362"/>
        <end position="414"/>
    </location>
</feature>
<protein>
    <submittedName>
        <fullName evidence="2">Uncharacterized protein</fullName>
    </submittedName>
</protein>
<evidence type="ECO:0000313" key="2">
    <source>
        <dbReference type="EMBL" id="TEB39959.1"/>
    </source>
</evidence>
<proteinExistence type="predicted"/>
<dbReference type="AlphaFoldDB" id="A0A4Y7U294"/>
<feature type="region of interest" description="Disordered" evidence="1">
    <location>
        <begin position="194"/>
        <end position="265"/>
    </location>
</feature>
<dbReference type="EMBL" id="QPFP01000001">
    <property type="protein sequence ID" value="TEB39959.1"/>
    <property type="molecule type" value="Genomic_DNA"/>
</dbReference>
<sequence length="512" mass="56254">MSGATSTFSINRVLMLAQAEMHDMAEVVVFISLYPIPQVQGAIQMVESKLRRETDQNKRTKLKSHLAELEQWMRVLSGLNSKIYALILETHVHGTEGDLRRLCNELYLGLSDPSAESARRDYPEHSAQWFYQSLPLWVEECQRVLRATQMTAIQWLSAATAFEVNHTPRRESVESIPSGSSRPPSYVTILEEDLGTTAPPPLSPVVEQDERDEDTRVRAPPTAPSLSSSGNRVASTSNQPPVRAPIGPRDPAQPKVIRRNIGRDRQDENNEVASLIHELVAPPRELLVLGEDALRRVRTGQMRMGHPQNPQVQTDRGNFLDFLVNGIVSMVGSMRGVGRRRTPSSPAEASTVDLSEDFHAFRPAPSLSEPAPPPPRVHQSPQISAASSPCPPLKGASLQAASSAGPSSQPPANAHLEGVWTKMSSRKEWQETLRPSVAEEPRNQVFRLQRPNPVPLVFSATDGSGATATLDLHVADIAIINPNPRVYLVEGGFSALVSRIIDFAGSIIRNPF</sequence>
<dbReference type="Proteomes" id="UP000298030">
    <property type="component" value="Unassembled WGS sequence"/>
</dbReference>
<evidence type="ECO:0000256" key="1">
    <source>
        <dbReference type="SAM" id="MobiDB-lite"/>
    </source>
</evidence>
<name>A0A4Y7U294_COPMI</name>
<keyword evidence="3" id="KW-1185">Reference proteome</keyword>
<reference evidence="2 3" key="1">
    <citation type="journal article" date="2019" name="Nat. Ecol. Evol.">
        <title>Megaphylogeny resolves global patterns of mushroom evolution.</title>
        <authorList>
            <person name="Varga T."/>
            <person name="Krizsan K."/>
            <person name="Foldi C."/>
            <person name="Dima B."/>
            <person name="Sanchez-Garcia M."/>
            <person name="Sanchez-Ramirez S."/>
            <person name="Szollosi G.J."/>
            <person name="Szarkandi J.G."/>
            <person name="Papp V."/>
            <person name="Albert L."/>
            <person name="Andreopoulos W."/>
            <person name="Angelini C."/>
            <person name="Antonin V."/>
            <person name="Barry K.W."/>
            <person name="Bougher N.L."/>
            <person name="Buchanan P."/>
            <person name="Buyck B."/>
            <person name="Bense V."/>
            <person name="Catcheside P."/>
            <person name="Chovatia M."/>
            <person name="Cooper J."/>
            <person name="Damon W."/>
            <person name="Desjardin D."/>
            <person name="Finy P."/>
            <person name="Geml J."/>
            <person name="Haridas S."/>
            <person name="Hughes K."/>
            <person name="Justo A."/>
            <person name="Karasinski D."/>
            <person name="Kautmanova I."/>
            <person name="Kiss B."/>
            <person name="Kocsube S."/>
            <person name="Kotiranta H."/>
            <person name="LaButti K.M."/>
            <person name="Lechner B.E."/>
            <person name="Liimatainen K."/>
            <person name="Lipzen A."/>
            <person name="Lukacs Z."/>
            <person name="Mihaltcheva S."/>
            <person name="Morgado L.N."/>
            <person name="Niskanen T."/>
            <person name="Noordeloos M.E."/>
            <person name="Ohm R.A."/>
            <person name="Ortiz-Santana B."/>
            <person name="Ovrebo C."/>
            <person name="Racz N."/>
            <person name="Riley R."/>
            <person name="Savchenko A."/>
            <person name="Shiryaev A."/>
            <person name="Soop K."/>
            <person name="Spirin V."/>
            <person name="Szebenyi C."/>
            <person name="Tomsovsky M."/>
            <person name="Tulloss R.E."/>
            <person name="Uehling J."/>
            <person name="Grigoriev I.V."/>
            <person name="Vagvolgyi C."/>
            <person name="Papp T."/>
            <person name="Martin F.M."/>
            <person name="Miettinen O."/>
            <person name="Hibbett D.S."/>
            <person name="Nagy L.G."/>
        </authorList>
    </citation>
    <scope>NUCLEOTIDE SEQUENCE [LARGE SCALE GENOMIC DNA]</scope>
    <source>
        <strain evidence="2 3">FP101781</strain>
    </source>
</reference>
<gene>
    <name evidence="2" type="ORF">FA13DRAFT_1704095</name>
</gene>
<feature type="compositionally biased region" description="Polar residues" evidence="1">
    <location>
        <begin position="224"/>
        <end position="240"/>
    </location>
</feature>
<feature type="compositionally biased region" description="Low complexity" evidence="1">
    <location>
        <begin position="395"/>
        <end position="412"/>
    </location>
</feature>
<comment type="caution">
    <text evidence="2">The sequence shown here is derived from an EMBL/GenBank/DDBJ whole genome shotgun (WGS) entry which is preliminary data.</text>
</comment>
<organism evidence="2 3">
    <name type="scientific">Coprinellus micaceus</name>
    <name type="common">Glistening ink-cap mushroom</name>
    <name type="synonym">Coprinus micaceus</name>
    <dbReference type="NCBI Taxonomy" id="71717"/>
    <lineage>
        <taxon>Eukaryota</taxon>
        <taxon>Fungi</taxon>
        <taxon>Dikarya</taxon>
        <taxon>Basidiomycota</taxon>
        <taxon>Agaricomycotina</taxon>
        <taxon>Agaricomycetes</taxon>
        <taxon>Agaricomycetidae</taxon>
        <taxon>Agaricales</taxon>
        <taxon>Agaricineae</taxon>
        <taxon>Psathyrellaceae</taxon>
        <taxon>Coprinellus</taxon>
    </lineage>
</organism>
<evidence type="ECO:0000313" key="3">
    <source>
        <dbReference type="Proteomes" id="UP000298030"/>
    </source>
</evidence>